<gene>
    <name evidence="1" type="ORF">CM19_00320</name>
</gene>
<proteinExistence type="predicted"/>
<dbReference type="EMBL" id="JFZT01000005">
    <property type="protein sequence ID" value="EZQ12060.1"/>
    <property type="molecule type" value="Genomic_DNA"/>
</dbReference>
<organism evidence="1 2">
    <name type="scientific">Candidatus Acidianus copahuensis</name>
    <dbReference type="NCBI Taxonomy" id="1160895"/>
    <lineage>
        <taxon>Archaea</taxon>
        <taxon>Thermoproteota</taxon>
        <taxon>Thermoprotei</taxon>
        <taxon>Sulfolobales</taxon>
        <taxon>Sulfolobaceae</taxon>
        <taxon>Acidianus</taxon>
    </lineage>
</organism>
<name>A0A031LWA9_9CREN</name>
<protein>
    <submittedName>
        <fullName evidence="1">Uncharacterized protein</fullName>
    </submittedName>
</protein>
<dbReference type="AlphaFoldDB" id="A0A031LWA9"/>
<dbReference type="RefSeq" id="WP_048098459.1">
    <property type="nucleotide sequence ID" value="NZ_JFZT01000005.1"/>
</dbReference>
<comment type="caution">
    <text evidence="1">The sequence shown here is derived from an EMBL/GenBank/DDBJ whole genome shotgun (WGS) entry which is preliminary data.</text>
</comment>
<keyword evidence="2" id="KW-1185">Reference proteome</keyword>
<reference evidence="1 2" key="1">
    <citation type="submission" date="2014-03" db="EMBL/GenBank/DDBJ databases">
        <title>Draft genome sequence of the novel thermoacidophilic archaea Acidianus copahuensis ALE1 strain, isolated from Copahue volcanic area in Neuquen Argentina.</title>
        <authorList>
            <person name="Urbieta M.S."/>
            <person name="Rascovan N."/>
            <person name="Castro C."/>
            <person name="Revale S."/>
            <person name="Giaveno M.A."/>
            <person name="Vazquez M.P."/>
            <person name="Donati E.R."/>
        </authorList>
    </citation>
    <scope>NUCLEOTIDE SEQUENCE [LARGE SCALE GENOMIC DNA]</scope>
    <source>
        <strain evidence="1 2">ALE1</strain>
    </source>
</reference>
<evidence type="ECO:0000313" key="1">
    <source>
        <dbReference type="EMBL" id="EZQ12060.1"/>
    </source>
</evidence>
<accession>A0A031LWA9</accession>
<dbReference type="Proteomes" id="UP000024332">
    <property type="component" value="Unassembled WGS sequence"/>
</dbReference>
<sequence length="249" mass="27858">MHFHHHERKENKEDLAFKLYSEAIDLESKGMLNEAYMKIVEAVRLSPNPVFIFEMGLIQLKEGMREGIDVMVQAIDQAQRTGLDVSQWIPRILTEAKILSSHGKTKLAVLLLSGVNSVYPNSSIEEELSSLNESPQQIGGQIQSELSPQVSSQSSVSSPKILEYGLPQGCNWSIYAEGKGFSSSTNVLYLDPGKYKFKVMPVTCNGVTYYPTPDMGYLENGKTYYVNFFKRSQTSIPWIPLLVLAIALI</sequence>
<evidence type="ECO:0000313" key="2">
    <source>
        <dbReference type="Proteomes" id="UP000024332"/>
    </source>
</evidence>
<dbReference type="STRING" id="1160895.CM19_00320"/>